<evidence type="ECO:0000259" key="1">
    <source>
        <dbReference type="Pfam" id="PF05699"/>
    </source>
</evidence>
<dbReference type="Proteomes" id="UP001364617">
    <property type="component" value="Unassembled WGS sequence"/>
</dbReference>
<dbReference type="InterPro" id="IPR008906">
    <property type="entry name" value="HATC_C_dom"/>
</dbReference>
<sequence length="531" mass="60104">MNGVDMGRILHSNVACSHIQQHIATDMKRKLLERIVTCAPKIGLMLDEATGLNKKSGLIVYLRMQLPEMESPENIFFDLVELDDFGAEGIVRKLLDALDHANLDESFLSKTLVGLTCDGASVMLGRKSGVATRLKTRFPNILVWHCSAHRLELAVGDVMKEMGAINHFKILMDKLYALYSTSNKNRVELKECADGLNIQLCKIGRVLDNRWVASSLRTVEAVWRSYPALHRHFTHAAEDSARESATRESYNGMAKRLSSHAFVYNLGLMYDALQELSELSLELQKQQCNIIMAHKAICRQIRVFEAMSERLGRYSLLSQRRVEENSFQGVPLHAGRLTDKTLNQRMFFGSMARNLEKRMLSQGKDQTGYNKLIEDLKVLYPQYWPHDDNALFGECEVETLCQLFCIDSPRNVIRAFREYRDNNGTFIPDELNYLLTAVNTVPISSAECERGFSQMNLICTANRASLLPSTISSLLFLCLVGPPLTRFNPFPYVRSWIAKGHKTALDTRSRKRNRGMEAGGSIDAVWAVLDK</sequence>
<gene>
    <name evidence="2" type="ORF">R3I93_006722</name>
</gene>
<dbReference type="AlphaFoldDB" id="A0AAN9H9Y6"/>
<keyword evidence="3" id="KW-1185">Reference proteome</keyword>
<reference evidence="2 3" key="1">
    <citation type="submission" date="2024-02" db="EMBL/GenBank/DDBJ databases">
        <title>Chromosome-level genome assembly of the Eurasian Minnow (Phoxinus phoxinus).</title>
        <authorList>
            <person name="Oriowo T.O."/>
            <person name="Martin S."/>
            <person name="Stange M."/>
            <person name="Chrysostomakis Y."/>
            <person name="Brown T."/>
            <person name="Winkler S."/>
            <person name="Kukowka S."/>
            <person name="Myers E.W."/>
            <person name="Bohne A."/>
        </authorList>
    </citation>
    <scope>NUCLEOTIDE SEQUENCE [LARGE SCALE GENOMIC DNA]</scope>
    <source>
        <strain evidence="2">ZFMK-TIS-60720</strain>
        <tissue evidence="2">Whole Organism</tissue>
    </source>
</reference>
<dbReference type="InterPro" id="IPR012337">
    <property type="entry name" value="RNaseH-like_sf"/>
</dbReference>
<accession>A0AAN9H9Y6</accession>
<evidence type="ECO:0000313" key="2">
    <source>
        <dbReference type="EMBL" id="KAK7162493.1"/>
    </source>
</evidence>
<protein>
    <recommendedName>
        <fullName evidence="1">HAT C-terminal dimerisation domain-containing protein</fullName>
    </recommendedName>
</protein>
<proteinExistence type="predicted"/>
<dbReference type="PANTHER" id="PTHR46880">
    <property type="entry name" value="RAS-ASSOCIATING DOMAIN-CONTAINING PROTEIN"/>
    <property type="match status" value="1"/>
</dbReference>
<feature type="domain" description="HAT C-terminal dimerisation" evidence="1">
    <location>
        <begin position="431"/>
        <end position="477"/>
    </location>
</feature>
<dbReference type="Pfam" id="PF05699">
    <property type="entry name" value="Dimer_Tnp_hAT"/>
    <property type="match status" value="1"/>
</dbReference>
<dbReference type="PANTHER" id="PTHR46880:SF8">
    <property type="entry name" value="E3 SUMO-PROTEIN LIGASE KIAA1586"/>
    <property type="match status" value="1"/>
</dbReference>
<dbReference type="SUPFAM" id="SSF53098">
    <property type="entry name" value="Ribonuclease H-like"/>
    <property type="match status" value="1"/>
</dbReference>
<dbReference type="EMBL" id="JAYKXH010000007">
    <property type="protein sequence ID" value="KAK7162493.1"/>
    <property type="molecule type" value="Genomic_DNA"/>
</dbReference>
<dbReference type="GO" id="GO:0046983">
    <property type="term" value="F:protein dimerization activity"/>
    <property type="evidence" value="ECO:0007669"/>
    <property type="project" value="InterPro"/>
</dbReference>
<name>A0AAN9H9Y6_9TELE</name>
<organism evidence="2 3">
    <name type="scientific">Phoxinus phoxinus</name>
    <name type="common">Eurasian minnow</name>
    <dbReference type="NCBI Taxonomy" id="58324"/>
    <lineage>
        <taxon>Eukaryota</taxon>
        <taxon>Metazoa</taxon>
        <taxon>Chordata</taxon>
        <taxon>Craniata</taxon>
        <taxon>Vertebrata</taxon>
        <taxon>Euteleostomi</taxon>
        <taxon>Actinopterygii</taxon>
        <taxon>Neopterygii</taxon>
        <taxon>Teleostei</taxon>
        <taxon>Ostariophysi</taxon>
        <taxon>Cypriniformes</taxon>
        <taxon>Leuciscidae</taxon>
        <taxon>Phoxininae</taxon>
        <taxon>Phoxinus</taxon>
    </lineage>
</organism>
<evidence type="ECO:0000313" key="3">
    <source>
        <dbReference type="Proteomes" id="UP001364617"/>
    </source>
</evidence>
<comment type="caution">
    <text evidence="2">The sequence shown here is derived from an EMBL/GenBank/DDBJ whole genome shotgun (WGS) entry which is preliminary data.</text>
</comment>